<geneLocation type="plasmid" evidence="1 2">
    <name>unnamed1</name>
</geneLocation>
<proteinExistence type="predicted"/>
<evidence type="ECO:0000313" key="1">
    <source>
        <dbReference type="EMBL" id="AQQ07767.1"/>
    </source>
</evidence>
<sequence>MVQAARVKAFIVVLVKPDGQPASCQTAGFVQCLKRRNLAGVRIAELDYKLVSPFDDPNEVGRKKHVGVGYPAAINLNHSESLWNSVRFSNRF</sequence>
<keyword evidence="1" id="KW-0614">Plasmid</keyword>
<name>A0ABM6IB75_9HYPH</name>
<protein>
    <submittedName>
        <fullName evidence="1">Uncharacterized protein</fullName>
    </submittedName>
</protein>
<reference evidence="1 2" key="1">
    <citation type="submission" date="2017-02" db="EMBL/GenBank/DDBJ databases">
        <authorList>
            <person name="Jeong S."/>
        </authorList>
    </citation>
    <scope>NUCLEOTIDE SEQUENCE [LARGE SCALE GENOMIC DNA]</scope>
    <source>
        <strain evidence="1 2">RMAR6-6</strain>
        <plasmid evidence="1 2">unnamed1</plasmid>
    </source>
</reference>
<gene>
    <name evidence="1" type="ORF">B0E33_28520</name>
</gene>
<accession>A0ABM6IB75</accession>
<dbReference type="Proteomes" id="UP000188174">
    <property type="component" value="Plasmid unnamed1"/>
</dbReference>
<organism evidence="1 2">
    <name type="scientific">Roseibium algicola</name>
    <dbReference type="NCBI Taxonomy" id="2857014"/>
    <lineage>
        <taxon>Bacteria</taxon>
        <taxon>Pseudomonadati</taxon>
        <taxon>Pseudomonadota</taxon>
        <taxon>Alphaproteobacteria</taxon>
        <taxon>Hyphomicrobiales</taxon>
        <taxon>Stappiaceae</taxon>
        <taxon>Roseibium</taxon>
    </lineage>
</organism>
<keyword evidence="2" id="KW-1185">Reference proteome</keyword>
<evidence type="ECO:0000313" key="2">
    <source>
        <dbReference type="Proteomes" id="UP000188174"/>
    </source>
</evidence>
<dbReference type="EMBL" id="CP019631">
    <property type="protein sequence ID" value="AQQ07767.1"/>
    <property type="molecule type" value="Genomic_DNA"/>
</dbReference>